<protein>
    <submittedName>
        <fullName evidence="1">HCO3_cotransp domain-containing protein</fullName>
    </submittedName>
</protein>
<dbReference type="WBParaSite" id="MCU_003811-RA">
    <property type="protein sequence ID" value="MCU_003811-RA"/>
    <property type="gene ID" value="MCU_003811"/>
</dbReference>
<sequence length="122" mass="13760">QCSESSQKLRTASLLRGRKCDASGILQWRRIRAQTHRTTWTQPILCLSVFQWHARKVSSQPEKDTSEEQCIMSDVGSVVDSDGRRLTCSSGLWLVNKAYPVVPVFFMLVFGYSTLVSADAFD</sequence>
<dbReference type="AlphaFoldDB" id="A0A5K3EX31"/>
<proteinExistence type="predicted"/>
<reference evidence="1" key="1">
    <citation type="submission" date="2019-11" db="UniProtKB">
        <authorList>
            <consortium name="WormBaseParasite"/>
        </authorList>
    </citation>
    <scope>IDENTIFICATION</scope>
</reference>
<organism evidence="1">
    <name type="scientific">Mesocestoides corti</name>
    <name type="common">Flatworm</name>
    <dbReference type="NCBI Taxonomy" id="53468"/>
    <lineage>
        <taxon>Eukaryota</taxon>
        <taxon>Metazoa</taxon>
        <taxon>Spiralia</taxon>
        <taxon>Lophotrochozoa</taxon>
        <taxon>Platyhelminthes</taxon>
        <taxon>Cestoda</taxon>
        <taxon>Eucestoda</taxon>
        <taxon>Cyclophyllidea</taxon>
        <taxon>Mesocestoididae</taxon>
        <taxon>Mesocestoides</taxon>
    </lineage>
</organism>
<evidence type="ECO:0000313" key="1">
    <source>
        <dbReference type="WBParaSite" id="MCU_003811-RA"/>
    </source>
</evidence>
<name>A0A5K3EX31_MESCO</name>
<accession>A0A5K3EX31</accession>